<evidence type="ECO:0000256" key="1">
    <source>
        <dbReference type="SAM" id="MobiDB-lite"/>
    </source>
</evidence>
<dbReference type="Proteomes" id="UP000028607">
    <property type="component" value="Unassembled WGS sequence"/>
</dbReference>
<feature type="chain" id="PRO_5001797425" evidence="2">
    <location>
        <begin position="31"/>
        <end position="252"/>
    </location>
</feature>
<dbReference type="STRING" id="1317124.DW2_12720"/>
<dbReference type="Pfam" id="PF10938">
    <property type="entry name" value="YfdX"/>
    <property type="match status" value="1"/>
</dbReference>
<feature type="signal peptide" evidence="2">
    <location>
        <begin position="1"/>
        <end position="30"/>
    </location>
</feature>
<organism evidence="3 4">
    <name type="scientific">Thioclava atlantica</name>
    <dbReference type="NCBI Taxonomy" id="1317124"/>
    <lineage>
        <taxon>Bacteria</taxon>
        <taxon>Pseudomonadati</taxon>
        <taxon>Pseudomonadota</taxon>
        <taxon>Alphaproteobacteria</taxon>
        <taxon>Rhodobacterales</taxon>
        <taxon>Paracoccaceae</taxon>
        <taxon>Thioclava</taxon>
    </lineage>
</organism>
<name>A0A085TUL8_9RHOB</name>
<dbReference type="eggNOG" id="ENOG5032TN3">
    <property type="taxonomic scope" value="Bacteria"/>
</dbReference>
<feature type="compositionally biased region" description="Polar residues" evidence="1">
    <location>
        <begin position="233"/>
        <end position="252"/>
    </location>
</feature>
<dbReference type="OrthoDB" id="6506866at2"/>
<reference evidence="3 4" key="2">
    <citation type="journal article" date="2015" name="Antonie Van Leeuwenhoek">
        <title>Thioclava indica sp. nov., isolated from surface seawater of the Indian Ocean.</title>
        <authorList>
            <person name="Liu Y."/>
            <person name="Lai Q."/>
            <person name="Du J."/>
            <person name="Xu H."/>
            <person name="Jiang L."/>
            <person name="Shao Z."/>
        </authorList>
    </citation>
    <scope>NUCLEOTIDE SEQUENCE [LARGE SCALE GENOMIC DNA]</scope>
    <source>
        <strain evidence="3 4">13D2W-2</strain>
    </source>
</reference>
<dbReference type="InterPro" id="IPR021236">
    <property type="entry name" value="Uncharacterised_YfdX"/>
</dbReference>
<dbReference type="RefSeq" id="WP_038147156.1">
    <property type="nucleotide sequence ID" value="NZ_AQRC01000010.1"/>
</dbReference>
<evidence type="ECO:0000313" key="4">
    <source>
        <dbReference type="Proteomes" id="UP000028607"/>
    </source>
</evidence>
<accession>A0A085TUL8</accession>
<dbReference type="EMBL" id="AQRC01000010">
    <property type="protein sequence ID" value="KFE34415.1"/>
    <property type="molecule type" value="Genomic_DNA"/>
</dbReference>
<sequence>MKRNRKLLALAMSGALVAGPMAYTAAPAIAATSSSTAAPTAPSAAKDAVAKTTSSAANKDLLTTVDDAYTAMRDVRAARLAIFDGNTKLAGQMTQDALAKMQSAQKSEAKWGVPSKSGQKGMTYLPFDSSIALGEDFAVTPDNEKAVGKANGQMAKGDTKGAADTLKASNINVSVAAAMVPASQSVTQLQDAEKKIKSGNFYEANLALKKVEDGVVIDQWALNDVPQQAGHAHQTSSATPQKTSPAGTKSNG</sequence>
<keyword evidence="2" id="KW-0732">Signal</keyword>
<evidence type="ECO:0000313" key="3">
    <source>
        <dbReference type="EMBL" id="KFE34415.1"/>
    </source>
</evidence>
<keyword evidence="4" id="KW-1185">Reference proteome</keyword>
<dbReference type="Gene3D" id="1.20.120.1940">
    <property type="entry name" value="YfdX protein domain"/>
    <property type="match status" value="1"/>
</dbReference>
<dbReference type="PATRIC" id="fig|1317124.6.peg.2575"/>
<dbReference type="AlphaFoldDB" id="A0A085TUL8"/>
<reference evidence="4" key="1">
    <citation type="submission" date="2013-04" db="EMBL/GenBank/DDBJ databases">
        <title>Thioclava sp. 13D2W-2 Genome Sequencing.</title>
        <authorList>
            <person name="Lai Q."/>
            <person name="Li G."/>
            <person name="Shao Z."/>
        </authorList>
    </citation>
    <scope>NUCLEOTIDE SEQUENCE [LARGE SCALE GENOMIC DNA]</scope>
    <source>
        <strain evidence="4">13D2W-2</strain>
    </source>
</reference>
<dbReference type="Gene3D" id="6.10.250.2140">
    <property type="match status" value="1"/>
</dbReference>
<comment type="caution">
    <text evidence="3">The sequence shown here is derived from an EMBL/GenBank/DDBJ whole genome shotgun (WGS) entry which is preliminary data.</text>
</comment>
<evidence type="ECO:0000256" key="2">
    <source>
        <dbReference type="SAM" id="SignalP"/>
    </source>
</evidence>
<gene>
    <name evidence="3" type="ORF">DW2_12720</name>
</gene>
<proteinExistence type="predicted"/>
<feature type="region of interest" description="Disordered" evidence="1">
    <location>
        <begin position="226"/>
        <end position="252"/>
    </location>
</feature>
<protein>
    <submittedName>
        <fullName evidence="3">Reverse gyrase</fullName>
    </submittedName>
</protein>